<reference evidence="10 11" key="1">
    <citation type="journal article" date="2011" name="Proc. Natl. Acad. Sci. U.S.A.">
        <title>Evolutionary erosion of yeast sex chromosomes by mating-type switching accidents.</title>
        <authorList>
            <person name="Gordon J.L."/>
            <person name="Armisen D."/>
            <person name="Proux-Wera E."/>
            <person name="Oheigeartaigh S.S."/>
            <person name="Byrne K.P."/>
            <person name="Wolfe K.H."/>
        </authorList>
    </citation>
    <scope>NUCLEOTIDE SEQUENCE [LARGE SCALE GENOMIC DNA]</scope>
    <source>
        <strain evidence="11">ATCC 76901 / BCRC 22586 / CBS 4309 / NBRC 1992 / NRRL Y-12630</strain>
    </source>
</reference>
<evidence type="ECO:0000313" key="10">
    <source>
        <dbReference type="EMBL" id="CCC68124.1"/>
    </source>
</evidence>
<keyword evidence="8 9" id="KW-0206">Cytoskeleton</keyword>
<dbReference type="InterPro" id="IPR036126">
    <property type="entry name" value="TBCA_sf"/>
</dbReference>
<keyword evidence="11" id="KW-1185">Reference proteome</keyword>
<comment type="similarity">
    <text evidence="3 9">Belongs to the TBCA family.</text>
</comment>
<keyword evidence="6 9" id="KW-0493">Microtubule</keyword>
<dbReference type="Proteomes" id="UP000001640">
    <property type="component" value="Chromosome 2"/>
</dbReference>
<evidence type="ECO:0000256" key="8">
    <source>
        <dbReference type="ARBA" id="ARBA00023212"/>
    </source>
</evidence>
<evidence type="ECO:0000256" key="9">
    <source>
        <dbReference type="RuleBase" id="RU364030"/>
    </source>
</evidence>
<name>G0VB01_NAUCA</name>
<dbReference type="Gene3D" id="1.20.58.90">
    <property type="match status" value="1"/>
</dbReference>
<dbReference type="eggNOG" id="KOG3470">
    <property type="taxonomic scope" value="Eukaryota"/>
</dbReference>
<dbReference type="AlphaFoldDB" id="G0VB01"/>
<evidence type="ECO:0000256" key="2">
    <source>
        <dbReference type="ARBA" id="ARBA00004245"/>
    </source>
</evidence>
<dbReference type="OrthoDB" id="296187at2759"/>
<evidence type="ECO:0000256" key="7">
    <source>
        <dbReference type="ARBA" id="ARBA00023186"/>
    </source>
</evidence>
<dbReference type="GeneID" id="96901688"/>
<dbReference type="FunCoup" id="G0VB01">
    <property type="interactions" value="741"/>
</dbReference>
<dbReference type="InterPro" id="IPR004226">
    <property type="entry name" value="TBCA"/>
</dbReference>
<dbReference type="EMBL" id="HE576753">
    <property type="protein sequence ID" value="CCC68124.1"/>
    <property type="molecule type" value="Genomic_DNA"/>
</dbReference>
<comment type="subunit">
    <text evidence="9">Supercomplex made of cofactors A to E. Cofactors A and D function by capturing and stabilizing tubulin in a quasi-native conformation. Cofactor E binds to the cofactor D-tubulin complex; interaction with cofactor C then causes the release of tubulin polypeptides that are committed to the native state.</text>
</comment>
<evidence type="ECO:0000256" key="3">
    <source>
        <dbReference type="ARBA" id="ARBA00006806"/>
    </source>
</evidence>
<dbReference type="GO" id="GO:0005829">
    <property type="term" value="C:cytosol"/>
    <property type="evidence" value="ECO:0007669"/>
    <property type="project" value="TreeGrafter"/>
</dbReference>
<dbReference type="FunFam" id="1.20.58.90:FF:000010">
    <property type="entry name" value="Tubulin-specific chaperone A"/>
    <property type="match status" value="1"/>
</dbReference>
<comment type="subcellular location">
    <subcellularLocation>
        <location evidence="2 9">Cytoplasm</location>
        <location evidence="2 9">Cytoskeleton</location>
    </subcellularLocation>
</comment>
<comment type="function">
    <text evidence="1">Tubulin-folding protein; involved in the early step of the tubulin folding pathway.</text>
</comment>
<dbReference type="PANTHER" id="PTHR21500:SF0">
    <property type="entry name" value="TUBULIN-SPECIFIC CHAPERONE A"/>
    <property type="match status" value="1"/>
</dbReference>
<accession>G0VB01</accession>
<evidence type="ECO:0000256" key="6">
    <source>
        <dbReference type="ARBA" id="ARBA00022701"/>
    </source>
</evidence>
<dbReference type="GO" id="GO:0005874">
    <property type="term" value="C:microtubule"/>
    <property type="evidence" value="ECO:0007669"/>
    <property type="project" value="UniProtKB-KW"/>
</dbReference>
<organism evidence="10 11">
    <name type="scientific">Naumovozyma castellii</name>
    <name type="common">Yeast</name>
    <name type="synonym">Saccharomyces castellii</name>
    <dbReference type="NCBI Taxonomy" id="27288"/>
    <lineage>
        <taxon>Eukaryota</taxon>
        <taxon>Fungi</taxon>
        <taxon>Dikarya</taxon>
        <taxon>Ascomycota</taxon>
        <taxon>Saccharomycotina</taxon>
        <taxon>Saccharomycetes</taxon>
        <taxon>Saccharomycetales</taxon>
        <taxon>Saccharomycetaceae</taxon>
        <taxon>Naumovozyma</taxon>
    </lineage>
</organism>
<dbReference type="STRING" id="1064592.G0VB01"/>
<dbReference type="SUPFAM" id="SSF46988">
    <property type="entry name" value="Tubulin chaperone cofactor A"/>
    <property type="match status" value="1"/>
</dbReference>
<evidence type="ECO:0000256" key="5">
    <source>
        <dbReference type="ARBA" id="ARBA00022490"/>
    </source>
</evidence>
<dbReference type="KEGG" id="ncs:NCAS_0B00400"/>
<protein>
    <recommendedName>
        <fullName evidence="4 9">Tubulin-specific chaperone A</fullName>
    </recommendedName>
</protein>
<dbReference type="InParanoid" id="G0VB01"/>
<dbReference type="PANTHER" id="PTHR21500">
    <property type="entry name" value="TUBULIN-SPECIFIC CHAPERONE A"/>
    <property type="match status" value="1"/>
</dbReference>
<dbReference type="GO" id="GO:0048487">
    <property type="term" value="F:beta-tubulin binding"/>
    <property type="evidence" value="ECO:0007669"/>
    <property type="project" value="EnsemblFungi"/>
</dbReference>
<evidence type="ECO:0000313" key="11">
    <source>
        <dbReference type="Proteomes" id="UP000001640"/>
    </source>
</evidence>
<dbReference type="HOGENOM" id="CLU_130569_2_0_1"/>
<dbReference type="GO" id="GO:0007023">
    <property type="term" value="P:post-chaperonin tubulin folding pathway"/>
    <property type="evidence" value="ECO:0007669"/>
    <property type="project" value="UniProtKB-UniRule"/>
</dbReference>
<evidence type="ECO:0000256" key="1">
    <source>
        <dbReference type="ARBA" id="ARBA00003046"/>
    </source>
</evidence>
<dbReference type="GO" id="GO:0007021">
    <property type="term" value="P:tubulin complex assembly"/>
    <property type="evidence" value="ECO:0007669"/>
    <property type="project" value="UniProtKB-UniRule"/>
</dbReference>
<sequence length="108" mass="12725">MAPTQLDIKCKALERLVKEESYYQQELKEQQQHVDTLKKDTKVDPYDLKKQVEVLEDTERLLPTLYAKIREFKENLQQYIDSYEGEEDLHEAKIAITNADELLASHTN</sequence>
<keyword evidence="5 9" id="KW-0963">Cytoplasm</keyword>
<dbReference type="Pfam" id="PF02970">
    <property type="entry name" value="TBCA"/>
    <property type="match status" value="1"/>
</dbReference>
<evidence type="ECO:0000256" key="4">
    <source>
        <dbReference type="ARBA" id="ARBA00015002"/>
    </source>
</evidence>
<reference key="2">
    <citation type="submission" date="2011-08" db="EMBL/GenBank/DDBJ databases">
        <title>Genome sequence of Naumovozyma castellii.</title>
        <authorList>
            <person name="Gordon J.L."/>
            <person name="Armisen D."/>
            <person name="Proux-Wera E."/>
            <person name="OhEigeartaigh S.S."/>
            <person name="Byrne K.P."/>
            <person name="Wolfe K.H."/>
        </authorList>
    </citation>
    <scope>NUCLEOTIDE SEQUENCE</scope>
    <source>
        <strain>Type strain:CBS 4309</strain>
    </source>
</reference>
<dbReference type="OMA" id="EECEMMI"/>
<gene>
    <name evidence="10" type="primary">NCAS0B00400</name>
    <name evidence="10" type="ordered locus">NCAS_0B00400</name>
</gene>
<proteinExistence type="inferred from homology"/>
<dbReference type="RefSeq" id="XP_003674501.1">
    <property type="nucleotide sequence ID" value="XM_003674453.1"/>
</dbReference>
<keyword evidence="7 9" id="KW-0143">Chaperone</keyword>